<dbReference type="AlphaFoldDB" id="A0A1H6C7H6"/>
<sequence length="275" mass="26989">MDARVGGRDAGMRYIGKAALLAGVSGAALAIACWLPAPVAAATYMASNETELRNAIVAANADADSTATILLTGSFTVLPTTPLPTPTKSMTIDTQGFVLSAVVTPPITPGTVPFSGSFPAGTLTIAGTLAGGPSTATIGAGAGLSLNSQVAAGTAQVINNGSISGGAASVSGRSGGLGVAMTNVWTLVNNGTISGGTGIAFAGASNGAAGVTMSSGGTIINNSSGTTGAAKKGRRWVEPTLKAEVVFAPGRMTANCVTHHSREFAMMPTRAKFSS</sequence>
<proteinExistence type="predicted"/>
<dbReference type="RefSeq" id="WP_160115849.1">
    <property type="nucleotide sequence ID" value="NZ_FNUY01000009.1"/>
</dbReference>
<reference evidence="1 2" key="1">
    <citation type="submission" date="2016-10" db="EMBL/GenBank/DDBJ databases">
        <authorList>
            <person name="de Groot N.N."/>
        </authorList>
    </citation>
    <scope>NUCLEOTIDE SEQUENCE [LARGE SCALE GENOMIC DNA]</scope>
    <source>
        <strain evidence="1 2">DSM 26656</strain>
    </source>
</reference>
<dbReference type="EMBL" id="FNUY01000009">
    <property type="protein sequence ID" value="SEG68872.1"/>
    <property type="molecule type" value="Genomic_DNA"/>
</dbReference>
<dbReference type="PROSITE" id="PS51257">
    <property type="entry name" value="PROKAR_LIPOPROTEIN"/>
    <property type="match status" value="1"/>
</dbReference>
<protein>
    <submittedName>
        <fullName evidence="1">Uncharacterized protein</fullName>
    </submittedName>
</protein>
<evidence type="ECO:0000313" key="1">
    <source>
        <dbReference type="EMBL" id="SEG68872.1"/>
    </source>
</evidence>
<organism evidence="1 2">
    <name type="scientific">Bosea lathyri</name>
    <dbReference type="NCBI Taxonomy" id="1036778"/>
    <lineage>
        <taxon>Bacteria</taxon>
        <taxon>Pseudomonadati</taxon>
        <taxon>Pseudomonadota</taxon>
        <taxon>Alphaproteobacteria</taxon>
        <taxon>Hyphomicrobiales</taxon>
        <taxon>Boseaceae</taxon>
        <taxon>Bosea</taxon>
    </lineage>
</organism>
<gene>
    <name evidence="1" type="ORF">SAMN04488115_10994</name>
</gene>
<keyword evidence="2" id="KW-1185">Reference proteome</keyword>
<evidence type="ECO:0000313" key="2">
    <source>
        <dbReference type="Proteomes" id="UP000236743"/>
    </source>
</evidence>
<accession>A0A1H6C7H6</accession>
<dbReference type="Proteomes" id="UP000236743">
    <property type="component" value="Unassembled WGS sequence"/>
</dbReference>
<name>A0A1H6C7H6_9HYPH</name>